<dbReference type="Pfam" id="PF01171">
    <property type="entry name" value="ATP_bind_3"/>
    <property type="match status" value="1"/>
</dbReference>
<dbReference type="GO" id="GO:0005524">
    <property type="term" value="F:ATP binding"/>
    <property type="evidence" value="ECO:0007669"/>
    <property type="project" value="UniProtKB-UniRule"/>
</dbReference>
<comment type="function">
    <text evidence="8">Ligates lysine onto the cytidine present at position 34 of the AUA codon-specific tRNA(Ile) that contains the anticodon CAU, in an ATP-dependent manner. Cytidine is converted to lysidine, thus changing the amino acid specificity of the tRNA from methionine to isoleucine.</text>
</comment>
<dbReference type="SMART" id="SM00977">
    <property type="entry name" value="TilS_C"/>
    <property type="match status" value="1"/>
</dbReference>
<accession>A0A4Y8APY9</accession>
<dbReference type="GO" id="GO:0005737">
    <property type="term" value="C:cytoplasm"/>
    <property type="evidence" value="ECO:0007669"/>
    <property type="project" value="UniProtKB-SubCell"/>
</dbReference>
<dbReference type="RefSeq" id="WP_134248555.1">
    <property type="nucleotide sequence ID" value="NZ_SNQI01000004.1"/>
</dbReference>
<evidence type="ECO:0000256" key="7">
    <source>
        <dbReference type="ARBA" id="ARBA00048539"/>
    </source>
</evidence>
<comment type="catalytic activity">
    <reaction evidence="7 8">
        <text>cytidine(34) in tRNA(Ile2) + L-lysine + ATP = lysidine(34) in tRNA(Ile2) + AMP + diphosphate + H(+)</text>
        <dbReference type="Rhea" id="RHEA:43744"/>
        <dbReference type="Rhea" id="RHEA-COMP:10625"/>
        <dbReference type="Rhea" id="RHEA-COMP:10670"/>
        <dbReference type="ChEBI" id="CHEBI:15378"/>
        <dbReference type="ChEBI" id="CHEBI:30616"/>
        <dbReference type="ChEBI" id="CHEBI:32551"/>
        <dbReference type="ChEBI" id="CHEBI:33019"/>
        <dbReference type="ChEBI" id="CHEBI:82748"/>
        <dbReference type="ChEBI" id="CHEBI:83665"/>
        <dbReference type="ChEBI" id="CHEBI:456215"/>
        <dbReference type="EC" id="6.3.4.19"/>
    </reaction>
</comment>
<dbReference type="PANTHER" id="PTHR43033">
    <property type="entry name" value="TRNA(ILE)-LYSIDINE SYNTHASE-RELATED"/>
    <property type="match status" value="1"/>
</dbReference>
<proteinExistence type="inferred from homology"/>
<dbReference type="InterPro" id="IPR014729">
    <property type="entry name" value="Rossmann-like_a/b/a_fold"/>
</dbReference>
<feature type="binding site" evidence="8">
    <location>
        <begin position="26"/>
        <end position="31"/>
    </location>
    <ligand>
        <name>ATP</name>
        <dbReference type="ChEBI" id="CHEBI:30616"/>
    </ligand>
</feature>
<dbReference type="InterPro" id="IPR011063">
    <property type="entry name" value="TilS/TtcA_N"/>
</dbReference>
<keyword evidence="5 8" id="KW-0547">Nucleotide-binding</keyword>
<dbReference type="Pfam" id="PF11734">
    <property type="entry name" value="TilS_C"/>
    <property type="match status" value="1"/>
</dbReference>
<keyword evidence="6 8" id="KW-0067">ATP-binding</keyword>
<evidence type="ECO:0000256" key="8">
    <source>
        <dbReference type="HAMAP-Rule" id="MF_01161"/>
    </source>
</evidence>
<dbReference type="NCBIfam" id="TIGR02432">
    <property type="entry name" value="lysidine_TilS_N"/>
    <property type="match status" value="1"/>
</dbReference>
<protein>
    <recommendedName>
        <fullName evidence="8">tRNA(Ile)-lysidine synthase</fullName>
        <ecNumber evidence="8">6.3.4.19</ecNumber>
    </recommendedName>
    <alternativeName>
        <fullName evidence="8">tRNA(Ile)-2-lysyl-cytidine synthase</fullName>
    </alternativeName>
    <alternativeName>
        <fullName evidence="8">tRNA(Ile)-lysidine synthetase</fullName>
    </alternativeName>
</protein>
<dbReference type="GO" id="GO:0006400">
    <property type="term" value="P:tRNA modification"/>
    <property type="evidence" value="ECO:0007669"/>
    <property type="project" value="UniProtKB-UniRule"/>
</dbReference>
<evidence type="ECO:0000256" key="6">
    <source>
        <dbReference type="ARBA" id="ARBA00022840"/>
    </source>
</evidence>
<evidence type="ECO:0000313" key="11">
    <source>
        <dbReference type="Proteomes" id="UP000298517"/>
    </source>
</evidence>
<name>A0A4Y8APY9_9FLAO</name>
<dbReference type="SUPFAM" id="SSF52402">
    <property type="entry name" value="Adenine nucleotide alpha hydrolases-like"/>
    <property type="match status" value="1"/>
</dbReference>
<comment type="subcellular location">
    <subcellularLocation>
        <location evidence="1 8">Cytoplasm</location>
    </subcellularLocation>
</comment>
<dbReference type="HAMAP" id="MF_01161">
    <property type="entry name" value="tRNA_Ile_lys_synt"/>
    <property type="match status" value="1"/>
</dbReference>
<sequence length="449" mass="51964">MKTVLQAHINNNLAFLNGKKLLIAVSGGIDSVVLTHILHSLKFSIFLAHCNFQLRGKDSAKDEIFVTELAKQLKIPCTTIKFYTENFAIEKGISTQMAARELRYNWFQEIMQENELDYIVTAHHKDDIIETVLINLTRGTGLDGLTGIPEINGSIVRPLLSFSRSEILIYATKNKIQWREDQSNSSIKYVRNKIRHKVVPFLKELNPNLLDTLTNTLENLKGSQQIVQDSIEKIREEITVVNNKEIHFNIEKLKSLSNPKVYLYELLKAYKFTEWNDVTALLEAQSGKQVFSETHRLLKDRDVLILSKISNSKKTVAYQIPENTSKITVPIKLKFKSIDIPFDTKNHQNKVFEELVFDKPNTISINYNKLQFPLIIRKYEKGDYFFPIGLKGKKKLSKFFKDEKMSLLEKENTWVLCTSDNSIIWVIGRRLDERFKVTKTTSKMLKVKF</sequence>
<dbReference type="SUPFAM" id="SSF56037">
    <property type="entry name" value="PheT/TilS domain"/>
    <property type="match status" value="1"/>
</dbReference>
<evidence type="ECO:0000256" key="4">
    <source>
        <dbReference type="ARBA" id="ARBA00022694"/>
    </source>
</evidence>
<dbReference type="InterPro" id="IPR012795">
    <property type="entry name" value="tRNA_Ile_lys_synt_N"/>
</dbReference>
<gene>
    <name evidence="8 10" type="primary">tilS</name>
    <name evidence="10" type="ORF">E2488_11690</name>
</gene>
<dbReference type="EC" id="6.3.4.19" evidence="8"/>
<keyword evidence="11" id="KW-1185">Reference proteome</keyword>
<dbReference type="NCBIfam" id="TIGR02433">
    <property type="entry name" value="lysidine_TilS_C"/>
    <property type="match status" value="1"/>
</dbReference>
<dbReference type="AlphaFoldDB" id="A0A4Y8APY9"/>
<comment type="caution">
    <text evidence="10">The sequence shown here is derived from an EMBL/GenBank/DDBJ whole genome shotgun (WGS) entry which is preliminary data.</text>
</comment>
<dbReference type="CDD" id="cd01992">
    <property type="entry name" value="TilS_N"/>
    <property type="match status" value="1"/>
</dbReference>
<dbReference type="GO" id="GO:0032267">
    <property type="term" value="F:tRNA(Ile)-lysidine synthase activity"/>
    <property type="evidence" value="ECO:0007669"/>
    <property type="project" value="UniProtKB-EC"/>
</dbReference>
<dbReference type="InterPro" id="IPR012796">
    <property type="entry name" value="Lysidine-tRNA-synth_C"/>
</dbReference>
<organism evidence="10 11">
    <name type="scientific">Gramella jeungdoensis</name>
    <dbReference type="NCBI Taxonomy" id="708091"/>
    <lineage>
        <taxon>Bacteria</taxon>
        <taxon>Pseudomonadati</taxon>
        <taxon>Bacteroidota</taxon>
        <taxon>Flavobacteriia</taxon>
        <taxon>Flavobacteriales</taxon>
        <taxon>Flavobacteriaceae</taxon>
        <taxon>Christiangramia</taxon>
    </lineage>
</organism>
<keyword evidence="3 8" id="KW-0436">Ligase</keyword>
<feature type="domain" description="Lysidine-tRNA(Ile) synthetase C-terminal" evidence="9">
    <location>
        <begin position="374"/>
        <end position="447"/>
    </location>
</feature>
<dbReference type="Proteomes" id="UP000298517">
    <property type="component" value="Unassembled WGS sequence"/>
</dbReference>
<dbReference type="InterPro" id="IPR012094">
    <property type="entry name" value="tRNA_Ile_lys_synt"/>
</dbReference>
<keyword evidence="2 8" id="KW-0963">Cytoplasm</keyword>
<evidence type="ECO:0000256" key="2">
    <source>
        <dbReference type="ARBA" id="ARBA00022490"/>
    </source>
</evidence>
<dbReference type="EMBL" id="SNQI01000004">
    <property type="protein sequence ID" value="TEW72852.1"/>
    <property type="molecule type" value="Genomic_DNA"/>
</dbReference>
<comment type="domain">
    <text evidence="8">The N-terminal region contains the highly conserved SGGXDS motif, predicted to be a P-loop motif involved in ATP binding.</text>
</comment>
<evidence type="ECO:0000256" key="5">
    <source>
        <dbReference type="ARBA" id="ARBA00022741"/>
    </source>
</evidence>
<comment type="similarity">
    <text evidence="8">Belongs to the tRNA(Ile)-lysidine synthase family.</text>
</comment>
<keyword evidence="4 8" id="KW-0819">tRNA processing</keyword>
<evidence type="ECO:0000256" key="1">
    <source>
        <dbReference type="ARBA" id="ARBA00004496"/>
    </source>
</evidence>
<evidence type="ECO:0000313" key="10">
    <source>
        <dbReference type="EMBL" id="TEW72852.1"/>
    </source>
</evidence>
<reference evidence="10 11" key="1">
    <citation type="journal article" date="2011" name="J. Microbiol.">
        <title>Gramella jeungdoensis sp. nov., isolated from a solar saltern in Korea.</title>
        <authorList>
            <person name="Joung Y."/>
            <person name="Kim H."/>
            <person name="Jang T."/>
            <person name="Ahn T.S."/>
            <person name="Joh K."/>
        </authorList>
    </citation>
    <scope>NUCLEOTIDE SEQUENCE [LARGE SCALE GENOMIC DNA]</scope>
    <source>
        <strain evidence="10 11">KCTC 23123</strain>
    </source>
</reference>
<dbReference type="PANTHER" id="PTHR43033:SF1">
    <property type="entry name" value="TRNA(ILE)-LYSIDINE SYNTHASE-RELATED"/>
    <property type="match status" value="1"/>
</dbReference>
<evidence type="ECO:0000256" key="3">
    <source>
        <dbReference type="ARBA" id="ARBA00022598"/>
    </source>
</evidence>
<dbReference type="Gene3D" id="3.40.50.620">
    <property type="entry name" value="HUPs"/>
    <property type="match status" value="1"/>
</dbReference>
<evidence type="ECO:0000259" key="9">
    <source>
        <dbReference type="SMART" id="SM00977"/>
    </source>
</evidence>
<dbReference type="OrthoDB" id="9807403at2"/>